<proteinExistence type="predicted"/>
<evidence type="ECO:0000313" key="1">
    <source>
        <dbReference type="EMBL" id="QHT82948.1"/>
    </source>
</evidence>
<dbReference type="EMBL" id="MN740005">
    <property type="protein sequence ID" value="QHT82948.1"/>
    <property type="molecule type" value="Genomic_DNA"/>
</dbReference>
<organism evidence="1">
    <name type="scientific">viral metagenome</name>
    <dbReference type="NCBI Taxonomy" id="1070528"/>
    <lineage>
        <taxon>unclassified sequences</taxon>
        <taxon>metagenomes</taxon>
        <taxon>organismal metagenomes</taxon>
    </lineage>
</organism>
<dbReference type="AlphaFoldDB" id="A0A6C0HQG7"/>
<name>A0A6C0HQG7_9ZZZZ</name>
<reference evidence="1" key="1">
    <citation type="journal article" date="2020" name="Nature">
        <title>Giant virus diversity and host interactions through global metagenomics.</title>
        <authorList>
            <person name="Schulz F."/>
            <person name="Roux S."/>
            <person name="Paez-Espino D."/>
            <person name="Jungbluth S."/>
            <person name="Walsh D.A."/>
            <person name="Denef V.J."/>
            <person name="McMahon K.D."/>
            <person name="Konstantinidis K.T."/>
            <person name="Eloe-Fadrosh E.A."/>
            <person name="Kyrpides N.C."/>
            <person name="Woyke T."/>
        </authorList>
    </citation>
    <scope>NUCLEOTIDE SEQUENCE</scope>
    <source>
        <strain evidence="1">GVMAG-M-3300023184-165</strain>
    </source>
</reference>
<sequence length="53" mass="6346">MDIYFCPFFDFANTFGLEEIQENIYYSQSNLKNIRLKFIKECYDISVIMCTSV</sequence>
<protein>
    <submittedName>
        <fullName evidence="1">Uncharacterized protein</fullName>
    </submittedName>
</protein>
<accession>A0A6C0HQG7</accession>